<keyword evidence="3" id="KW-0812">Transmembrane</keyword>
<feature type="transmembrane region" description="Helical" evidence="3">
    <location>
        <begin position="92"/>
        <end position="108"/>
    </location>
</feature>
<evidence type="ECO:0000313" key="6">
    <source>
        <dbReference type="EMBL" id="QTZ93861.1"/>
    </source>
</evidence>
<reference evidence="5" key="1">
    <citation type="journal article" date="2012" name="J. Bacteriol.">
        <title>Genome Sequence of Streptomyces auratus Strain AGR0001, a Phoslactomycin-Producing Actinomycete.</title>
        <authorList>
            <person name="Han X."/>
            <person name="Li M."/>
            <person name="Ding Z."/>
            <person name="Zhao J."/>
            <person name="Ji K."/>
            <person name="Wen M."/>
            <person name="Lu T."/>
        </authorList>
    </citation>
    <scope>NUCLEOTIDE SEQUENCE [LARGE SCALE GENOMIC DNA]</scope>
    <source>
        <strain evidence="5">AGR0001</strain>
    </source>
</reference>
<feature type="transmembrane region" description="Helical" evidence="3">
    <location>
        <begin position="143"/>
        <end position="164"/>
    </location>
</feature>
<evidence type="ECO:0000313" key="5">
    <source>
        <dbReference type="EMBL" id="EJJ07327.1"/>
    </source>
</evidence>
<proteinExistence type="inferred from homology"/>
<dbReference type="EMBL" id="CP072931">
    <property type="protein sequence ID" value="QTZ93861.1"/>
    <property type="molecule type" value="Genomic_DNA"/>
</dbReference>
<dbReference type="Gene3D" id="1.20.120.1220">
    <property type="match status" value="1"/>
</dbReference>
<evidence type="ECO:0000256" key="2">
    <source>
        <dbReference type="RuleBase" id="RU003793"/>
    </source>
</evidence>
<keyword evidence="3" id="KW-1133">Transmembrane helix</keyword>
<dbReference type="PATRIC" id="fig|1160718.3.peg.1857"/>
<sequence>MALMLIVLAAAYGAAAGLLIPRPAHRMAVEPEEEWRAACPGGHAITGPARGWLGRGHCRDCGAYGPGGLPTATVTALACAALAAATGPRPELVAWLLMAPLAVLLTVVDRRVRRLPDALTLPLAVVGAGALGLAARLTGETGAWRRALLGGLLLGACYLLLYAVNPRGIGLGDVKLAVGLGVALGWYGLRTLVTGGAAGVLSGALYGAGLLLFRRGARDTAMPLGPFMIFGAFCGLLLGAAATAA</sequence>
<dbReference type="KEGG" id="sauh:SU9_022450"/>
<dbReference type="InterPro" id="IPR050882">
    <property type="entry name" value="Prepilin_peptidase/N-MTase"/>
</dbReference>
<dbReference type="EMBL" id="AJGV01000064">
    <property type="protein sequence ID" value="EJJ07327.1"/>
    <property type="molecule type" value="Genomic_DNA"/>
</dbReference>
<dbReference type="PANTHER" id="PTHR30487">
    <property type="entry name" value="TYPE 4 PREPILIN-LIKE PROTEINS LEADER PEPTIDE-PROCESSING ENZYME"/>
    <property type="match status" value="1"/>
</dbReference>
<name>J1S934_9ACTN</name>
<dbReference type="HOGENOM" id="CLU_057101_2_0_11"/>
<keyword evidence="7" id="KW-1185">Reference proteome</keyword>
<evidence type="ECO:0000313" key="7">
    <source>
        <dbReference type="Proteomes" id="UP000009036"/>
    </source>
</evidence>
<comment type="similarity">
    <text evidence="1 2">Belongs to the peptidase A24 family.</text>
</comment>
<dbReference type="PANTHER" id="PTHR30487:SF0">
    <property type="entry name" value="PREPILIN LEADER PEPTIDASE_N-METHYLTRANSFERASE-RELATED"/>
    <property type="match status" value="1"/>
</dbReference>
<accession>J1S934</accession>
<evidence type="ECO:0000256" key="1">
    <source>
        <dbReference type="ARBA" id="ARBA00005801"/>
    </source>
</evidence>
<dbReference type="Proteomes" id="UP000009036">
    <property type="component" value="Chromosome"/>
</dbReference>
<protein>
    <submittedName>
        <fullName evidence="5">Peptidase A24A prepilin type IV</fullName>
    </submittedName>
    <submittedName>
        <fullName evidence="6">Prepilin peptidase</fullName>
    </submittedName>
</protein>
<feature type="transmembrane region" description="Helical" evidence="3">
    <location>
        <begin position="195"/>
        <end position="213"/>
    </location>
</feature>
<feature type="transmembrane region" description="Helical" evidence="3">
    <location>
        <begin position="120"/>
        <end position="137"/>
    </location>
</feature>
<keyword evidence="3" id="KW-0472">Membrane</keyword>
<dbReference type="PRINTS" id="PR00864">
    <property type="entry name" value="PREPILNPTASE"/>
</dbReference>
<dbReference type="AlphaFoldDB" id="J1S934"/>
<evidence type="ECO:0000256" key="3">
    <source>
        <dbReference type="SAM" id="Phobius"/>
    </source>
</evidence>
<dbReference type="eggNOG" id="COG1989">
    <property type="taxonomic scope" value="Bacteria"/>
</dbReference>
<dbReference type="GO" id="GO:0004190">
    <property type="term" value="F:aspartic-type endopeptidase activity"/>
    <property type="evidence" value="ECO:0007669"/>
    <property type="project" value="InterPro"/>
</dbReference>
<feature type="domain" description="Prepilin type IV endopeptidase peptidase" evidence="4">
    <location>
        <begin position="97"/>
        <end position="197"/>
    </location>
</feature>
<dbReference type="InterPro" id="IPR014032">
    <property type="entry name" value="Peptidase_A24A_bac"/>
</dbReference>
<dbReference type="GO" id="GO:0005886">
    <property type="term" value="C:plasma membrane"/>
    <property type="evidence" value="ECO:0007669"/>
    <property type="project" value="TreeGrafter"/>
</dbReference>
<organism evidence="5">
    <name type="scientific">Streptomyces auratus AGR0001</name>
    <dbReference type="NCBI Taxonomy" id="1160718"/>
    <lineage>
        <taxon>Bacteria</taxon>
        <taxon>Bacillati</taxon>
        <taxon>Actinomycetota</taxon>
        <taxon>Actinomycetes</taxon>
        <taxon>Kitasatosporales</taxon>
        <taxon>Streptomycetaceae</taxon>
        <taxon>Streptomyces</taxon>
    </lineage>
</organism>
<gene>
    <name evidence="6" type="ORF">SU9_022450</name>
    <name evidence="5" type="ORF">SU9_09184</name>
</gene>
<dbReference type="InterPro" id="IPR000045">
    <property type="entry name" value="Prepilin_IV_endopep_pep"/>
</dbReference>
<dbReference type="GO" id="GO:0006465">
    <property type="term" value="P:signal peptide processing"/>
    <property type="evidence" value="ECO:0007669"/>
    <property type="project" value="TreeGrafter"/>
</dbReference>
<dbReference type="Pfam" id="PF01478">
    <property type="entry name" value="Peptidase_A24"/>
    <property type="match status" value="1"/>
</dbReference>
<reference evidence="6" key="2">
    <citation type="submission" date="2021-04" db="EMBL/GenBank/DDBJ databases">
        <authorList>
            <person name="Wen M.-L."/>
            <person name="Han X.-L."/>
            <person name="Xiong J."/>
        </authorList>
    </citation>
    <scope>NUCLEOTIDE SEQUENCE</scope>
    <source>
        <strain evidence="6">AGR0001</strain>
    </source>
</reference>
<feature type="transmembrane region" description="Helical" evidence="3">
    <location>
        <begin position="225"/>
        <end position="244"/>
    </location>
</feature>
<dbReference type="STRING" id="1160718.SU9_09184"/>
<evidence type="ECO:0000259" key="4">
    <source>
        <dbReference type="Pfam" id="PF01478"/>
    </source>
</evidence>